<evidence type="ECO:0000313" key="5">
    <source>
        <dbReference type="Proteomes" id="UP000582231"/>
    </source>
</evidence>
<dbReference type="Proteomes" id="UP000582231">
    <property type="component" value="Unassembled WGS sequence"/>
</dbReference>
<feature type="domain" description="Response regulatory" evidence="3">
    <location>
        <begin position="3"/>
        <end position="119"/>
    </location>
</feature>
<dbReference type="InterPro" id="IPR001789">
    <property type="entry name" value="Sig_transdc_resp-reg_receiver"/>
</dbReference>
<keyword evidence="4" id="KW-0238">DNA-binding</keyword>
<dbReference type="SUPFAM" id="SSF52172">
    <property type="entry name" value="CheY-like"/>
    <property type="match status" value="1"/>
</dbReference>
<sequence>MIRVVIADDHVLVRMGIGTILGEQRDITVCGSAGTGEDAVALARTLAPDVVLLDLSMPGCGGLAAAAEIVAANAGVHVLVHTCHGAPALIRAALAVGATGYLFKGADAGQIVDAVRAVHRGDVWLCPAAATALADDLLIEDSRPPRNRGGRPRHRRGPWVRRPTR</sequence>
<keyword evidence="5" id="KW-1185">Reference proteome</keyword>
<dbReference type="AlphaFoldDB" id="A0A852RAK8"/>
<dbReference type="PROSITE" id="PS50110">
    <property type="entry name" value="RESPONSE_REGULATORY"/>
    <property type="match status" value="1"/>
</dbReference>
<proteinExistence type="predicted"/>
<comment type="caution">
    <text evidence="4">The sequence shown here is derived from an EMBL/GenBank/DDBJ whole genome shotgun (WGS) entry which is preliminary data.</text>
</comment>
<evidence type="ECO:0000259" key="3">
    <source>
        <dbReference type="PROSITE" id="PS50110"/>
    </source>
</evidence>
<dbReference type="GO" id="GO:0003677">
    <property type="term" value="F:DNA binding"/>
    <property type="evidence" value="ECO:0007669"/>
    <property type="project" value="UniProtKB-KW"/>
</dbReference>
<name>A0A852RAK8_9ACTN</name>
<dbReference type="InterPro" id="IPR058245">
    <property type="entry name" value="NreC/VraR/RcsB-like_REC"/>
</dbReference>
<dbReference type="Pfam" id="PF00072">
    <property type="entry name" value="Response_reg"/>
    <property type="match status" value="1"/>
</dbReference>
<dbReference type="GO" id="GO:0000160">
    <property type="term" value="P:phosphorelay signal transduction system"/>
    <property type="evidence" value="ECO:0007669"/>
    <property type="project" value="InterPro"/>
</dbReference>
<dbReference type="InterPro" id="IPR011006">
    <property type="entry name" value="CheY-like_superfamily"/>
</dbReference>
<dbReference type="PANTHER" id="PTHR45566">
    <property type="entry name" value="HTH-TYPE TRANSCRIPTIONAL REGULATOR YHJB-RELATED"/>
    <property type="match status" value="1"/>
</dbReference>
<feature type="modified residue" description="4-aspartylphosphate" evidence="1">
    <location>
        <position position="54"/>
    </location>
</feature>
<dbReference type="PANTHER" id="PTHR45566:SF2">
    <property type="entry name" value="NARL SUBFAMILY"/>
    <property type="match status" value="1"/>
</dbReference>
<dbReference type="CDD" id="cd17535">
    <property type="entry name" value="REC_NarL-like"/>
    <property type="match status" value="1"/>
</dbReference>
<feature type="compositionally biased region" description="Basic residues" evidence="2">
    <location>
        <begin position="145"/>
        <end position="165"/>
    </location>
</feature>
<accession>A0A852RAK8</accession>
<reference evidence="4 5" key="1">
    <citation type="submission" date="2020-07" db="EMBL/GenBank/DDBJ databases">
        <title>Sequencing the genomes of 1000 actinobacteria strains.</title>
        <authorList>
            <person name="Klenk H.-P."/>
        </authorList>
    </citation>
    <scope>NUCLEOTIDE SEQUENCE [LARGE SCALE GENOMIC DNA]</scope>
    <source>
        <strain evidence="4 5">DSM 19082</strain>
    </source>
</reference>
<evidence type="ECO:0000256" key="2">
    <source>
        <dbReference type="SAM" id="MobiDB-lite"/>
    </source>
</evidence>
<dbReference type="RefSeq" id="WP_179726858.1">
    <property type="nucleotide sequence ID" value="NZ_BAABEF010000001.1"/>
</dbReference>
<dbReference type="EMBL" id="JACCBF010000001">
    <property type="protein sequence ID" value="NYD30631.1"/>
    <property type="molecule type" value="Genomic_DNA"/>
</dbReference>
<gene>
    <name evidence="4" type="ORF">BJ958_002177</name>
</gene>
<dbReference type="SMART" id="SM00448">
    <property type="entry name" value="REC"/>
    <property type="match status" value="1"/>
</dbReference>
<feature type="region of interest" description="Disordered" evidence="2">
    <location>
        <begin position="141"/>
        <end position="165"/>
    </location>
</feature>
<evidence type="ECO:0000313" key="4">
    <source>
        <dbReference type="EMBL" id="NYD30631.1"/>
    </source>
</evidence>
<keyword evidence="1" id="KW-0597">Phosphoprotein</keyword>
<organism evidence="4 5">
    <name type="scientific">Nocardioides kongjuensis</name>
    <dbReference type="NCBI Taxonomy" id="349522"/>
    <lineage>
        <taxon>Bacteria</taxon>
        <taxon>Bacillati</taxon>
        <taxon>Actinomycetota</taxon>
        <taxon>Actinomycetes</taxon>
        <taxon>Propionibacteriales</taxon>
        <taxon>Nocardioidaceae</taxon>
        <taxon>Nocardioides</taxon>
    </lineage>
</organism>
<dbReference type="InterPro" id="IPR051015">
    <property type="entry name" value="EvgA-like"/>
</dbReference>
<protein>
    <submittedName>
        <fullName evidence="4">DNA-binding NarL/FixJ family response regulator</fullName>
    </submittedName>
</protein>
<dbReference type="Gene3D" id="3.40.50.2300">
    <property type="match status" value="1"/>
</dbReference>
<evidence type="ECO:0000256" key="1">
    <source>
        <dbReference type="PROSITE-ProRule" id="PRU00169"/>
    </source>
</evidence>